<dbReference type="PANTHER" id="PTHR45982:SF1">
    <property type="entry name" value="REGULATOR OF CHROMOSOME CONDENSATION"/>
    <property type="match status" value="1"/>
</dbReference>
<evidence type="ECO:0000313" key="1">
    <source>
        <dbReference type="EMBL" id="TLD97671.1"/>
    </source>
</evidence>
<dbReference type="RefSeq" id="WP_034354784.1">
    <property type="nucleotide sequence ID" value="NZ_JRPR02000001.1"/>
</dbReference>
<dbReference type="SUPFAM" id="SSF50985">
    <property type="entry name" value="RCC1/BLIP-II"/>
    <property type="match status" value="1"/>
</dbReference>
<name>A0A4U8TCI6_9HELI</name>
<accession>A0A4U8TCI6</accession>
<dbReference type="PANTHER" id="PTHR45982">
    <property type="entry name" value="REGULATOR OF CHROMOSOME CONDENSATION"/>
    <property type="match status" value="1"/>
</dbReference>
<sequence length="502" mass="54218">MPTQDTQTQDTQTPATDSQELYARLDNLKRILESMPDSSVITAQTTQVLETKASELIKNIQQAAPNLYKKSYRLLQNVHLYRAIMVQEVLRDKEGNIARYGDVLMRGHSLSNVNTGAGRTHFSGFTRVALPKEIEFIEVYGGHNVFYALPKEGNFIYVWGVNTSGCAGSGDTNNIPVPIKISLDFRVKKIVCGKSQSTGVQSTLILSEDGRVYGAGTNAQGQLGIGNTINASTFTQSPYLKDIVDIELVSNGSYGYALAFDKEGSLWVFGHNASGNLGNNSTTNLQIPYKITFNAKVTQVAGSINSTNATSFILLEDGSIRGAGYNGHNQLSQANTTNSSVFIRILKQNGDDLSKITHIYPASYAGTCFALDSNKCLWSFGYGGYGYGDGRAGNNAMASIACEGVESLKYADNAYTRAVVKLISGNLTAFGYNTDSALGIGNVTNTREFMPIVLPNELQDYALYTLGAESHLVILCNDSIYACGSALDGSINITTNTLQPQI</sequence>
<proteinExistence type="predicted"/>
<dbReference type="InterPro" id="IPR009091">
    <property type="entry name" value="RCC1/BLIP-II"/>
</dbReference>
<dbReference type="Gene3D" id="2.130.10.30">
    <property type="entry name" value="Regulator of chromosome condensation 1/beta-lactamase-inhibitor protein II"/>
    <property type="match status" value="3"/>
</dbReference>
<reference evidence="1 2" key="1">
    <citation type="journal article" date="2014" name="Genome Announc.">
        <title>Draft genome sequences of eight enterohepatic helicobacter species isolated from both laboratory and wild rodents.</title>
        <authorList>
            <person name="Sheh A."/>
            <person name="Shen Z."/>
            <person name="Fox J.G."/>
        </authorList>
    </citation>
    <scope>NUCLEOTIDE SEQUENCE [LARGE SCALE GENOMIC DNA]</scope>
    <source>
        <strain evidence="1 2">MIT 09-6949</strain>
    </source>
</reference>
<dbReference type="Proteomes" id="UP000029733">
    <property type="component" value="Unassembled WGS sequence"/>
</dbReference>
<dbReference type="InterPro" id="IPR000408">
    <property type="entry name" value="Reg_chr_condens"/>
</dbReference>
<dbReference type="STRING" id="1677920.LS71_05490"/>
<dbReference type="Pfam" id="PF00415">
    <property type="entry name" value="RCC1"/>
    <property type="match status" value="2"/>
</dbReference>
<evidence type="ECO:0000313" key="2">
    <source>
        <dbReference type="Proteomes" id="UP000029733"/>
    </source>
</evidence>
<dbReference type="InterPro" id="IPR051553">
    <property type="entry name" value="Ran_GTPase-activating"/>
</dbReference>
<gene>
    <name evidence="1" type="ORF">LS71_002720</name>
</gene>
<comment type="caution">
    <text evidence="1">The sequence shown here is derived from an EMBL/GenBank/DDBJ whole genome shotgun (WGS) entry which is preliminary data.</text>
</comment>
<dbReference type="EMBL" id="JRPR02000001">
    <property type="protein sequence ID" value="TLD97671.1"/>
    <property type="molecule type" value="Genomic_DNA"/>
</dbReference>
<keyword evidence="2" id="KW-1185">Reference proteome</keyword>
<organism evidence="1 2">
    <name type="scientific">Helicobacter jaachi</name>
    <dbReference type="NCBI Taxonomy" id="1677920"/>
    <lineage>
        <taxon>Bacteria</taxon>
        <taxon>Pseudomonadati</taxon>
        <taxon>Campylobacterota</taxon>
        <taxon>Epsilonproteobacteria</taxon>
        <taxon>Campylobacterales</taxon>
        <taxon>Helicobacteraceae</taxon>
        <taxon>Helicobacter</taxon>
    </lineage>
</organism>
<dbReference type="OrthoDB" id="5315536at2"/>
<dbReference type="AlphaFoldDB" id="A0A4U8TCI6"/>
<dbReference type="PROSITE" id="PS50012">
    <property type="entry name" value="RCC1_3"/>
    <property type="match status" value="2"/>
</dbReference>
<protein>
    <submittedName>
        <fullName evidence="1">Uncharacterized protein</fullName>
    </submittedName>
</protein>